<dbReference type="InterPro" id="IPR013087">
    <property type="entry name" value="Znf_C2H2_type"/>
</dbReference>
<evidence type="ECO:0000313" key="3">
    <source>
        <dbReference type="EMBL" id="KAJ5351795.1"/>
    </source>
</evidence>
<feature type="domain" description="C2H2-type" evidence="2">
    <location>
        <begin position="354"/>
        <end position="382"/>
    </location>
</feature>
<organism evidence="3 4">
    <name type="scientific">Penicillium brevicompactum</name>
    <dbReference type="NCBI Taxonomy" id="5074"/>
    <lineage>
        <taxon>Eukaryota</taxon>
        <taxon>Fungi</taxon>
        <taxon>Dikarya</taxon>
        <taxon>Ascomycota</taxon>
        <taxon>Pezizomycotina</taxon>
        <taxon>Eurotiomycetes</taxon>
        <taxon>Eurotiomycetidae</taxon>
        <taxon>Eurotiales</taxon>
        <taxon>Aspergillaceae</taxon>
        <taxon>Penicillium</taxon>
    </lineage>
</organism>
<proteinExistence type="predicted"/>
<dbReference type="EMBL" id="JAPZBQ010000001">
    <property type="protein sequence ID" value="KAJ5351795.1"/>
    <property type="molecule type" value="Genomic_DNA"/>
</dbReference>
<dbReference type="Pfam" id="PF26082">
    <property type="entry name" value="zf-C2H2_AcuF"/>
    <property type="match status" value="1"/>
</dbReference>
<evidence type="ECO:0000313" key="4">
    <source>
        <dbReference type="Proteomes" id="UP001147695"/>
    </source>
</evidence>
<accession>A0A9W9R2P5</accession>
<dbReference type="InterPro" id="IPR058925">
    <property type="entry name" value="zf-C2H2_AcuF"/>
</dbReference>
<sequence length="562" mass="63632">MEPGSEFTQTLSEWVLSRSDHSTQDPNIGFVETLYHTCSTALVYLWRSRFRYTSQIPRKNTLKKDVADIRLWEENFPPGHLDAILEQSRHLKTNVIENLKGIGSILRLCLTDYNSAAMSGDQRDFKSSLAMDLDAQLEKARIMLSSDENSEASSDDEFSDDSSSSSERIKNQFGRIHCYVSSLMDTAPLINKRIAFSQGRVESQQTSSENVMRFSQSAQPFAMRIQDRFCIGLTPLVERLAQANWERSIRIRAQREEQSHVVDHDTVTLFKPCSIFNDSGIGTSAPTMSQYAASAASHTSYLSTPGIEAHGRPRVPSLPQSDGRPFQCDYCRKVISLQTRIDWKMHVFADLQSYLCTHADCEDALVTFPTRKLWADHEFNEHFTQKQWRCFVCNTLTTTENSFAEHYSVSHNIQMPGSRLAAAISEAQEAVLGPEFREYKCVLCSQRGWQTRKAYATHVGQHLEEISLASLPRDEKDSSDADSESDISNDATKRSLPGVEVRPTVYREDPPAITPILVDSREGHAYEIGDDPWLPKESRPDSDDFVRLRPSWPPHSGLTEDL</sequence>
<dbReference type="Proteomes" id="UP001147695">
    <property type="component" value="Unassembled WGS sequence"/>
</dbReference>
<comment type="caution">
    <text evidence="3">The sequence shown here is derived from an EMBL/GenBank/DDBJ whole genome shotgun (WGS) entry which is preliminary data.</text>
</comment>
<evidence type="ECO:0000256" key="1">
    <source>
        <dbReference type="SAM" id="MobiDB-lite"/>
    </source>
</evidence>
<dbReference type="AlphaFoldDB" id="A0A9W9R2P5"/>
<feature type="domain" description="C2H2-type" evidence="2">
    <location>
        <begin position="439"/>
        <end position="462"/>
    </location>
</feature>
<feature type="compositionally biased region" description="Basic and acidic residues" evidence="1">
    <location>
        <begin position="519"/>
        <end position="547"/>
    </location>
</feature>
<feature type="domain" description="C2H2-type" evidence="2">
    <location>
        <begin position="388"/>
        <end position="411"/>
    </location>
</feature>
<reference evidence="3" key="1">
    <citation type="submission" date="2022-12" db="EMBL/GenBank/DDBJ databases">
        <authorList>
            <person name="Petersen C."/>
        </authorList>
    </citation>
    <scope>NUCLEOTIDE SEQUENCE</scope>
    <source>
        <strain evidence="3">IBT 35673</strain>
    </source>
</reference>
<evidence type="ECO:0000259" key="2">
    <source>
        <dbReference type="SMART" id="SM00355"/>
    </source>
</evidence>
<protein>
    <recommendedName>
        <fullName evidence="2">C2H2-type domain-containing protein</fullName>
    </recommendedName>
</protein>
<dbReference type="PANTHER" id="PTHR35391:SF7">
    <property type="entry name" value="C2H2-TYPE DOMAIN-CONTAINING PROTEIN"/>
    <property type="match status" value="1"/>
</dbReference>
<gene>
    <name evidence="3" type="ORF">N7452_000769</name>
</gene>
<feature type="compositionally biased region" description="Acidic residues" evidence="1">
    <location>
        <begin position="148"/>
        <end position="160"/>
    </location>
</feature>
<reference evidence="3" key="2">
    <citation type="journal article" date="2023" name="IMA Fungus">
        <title>Comparative genomic study of the Penicillium genus elucidates a diverse pangenome and 15 lateral gene transfer events.</title>
        <authorList>
            <person name="Petersen C."/>
            <person name="Sorensen T."/>
            <person name="Nielsen M.R."/>
            <person name="Sondergaard T.E."/>
            <person name="Sorensen J.L."/>
            <person name="Fitzpatrick D.A."/>
            <person name="Frisvad J.C."/>
            <person name="Nielsen K.L."/>
        </authorList>
    </citation>
    <scope>NUCLEOTIDE SEQUENCE</scope>
    <source>
        <strain evidence="3">IBT 35673</strain>
    </source>
</reference>
<feature type="non-terminal residue" evidence="3">
    <location>
        <position position="562"/>
    </location>
</feature>
<feature type="region of interest" description="Disordered" evidence="1">
    <location>
        <begin position="145"/>
        <end position="166"/>
    </location>
</feature>
<dbReference type="SMART" id="SM00355">
    <property type="entry name" value="ZnF_C2H2"/>
    <property type="match status" value="3"/>
</dbReference>
<name>A0A9W9R2P5_PENBR</name>
<dbReference type="PANTHER" id="PTHR35391">
    <property type="entry name" value="C2H2-TYPE DOMAIN-CONTAINING PROTEIN-RELATED"/>
    <property type="match status" value="1"/>
</dbReference>
<feature type="region of interest" description="Disordered" evidence="1">
    <location>
        <begin position="468"/>
        <end position="562"/>
    </location>
</feature>